<evidence type="ECO:0000256" key="2">
    <source>
        <dbReference type="ARBA" id="ARBA00022679"/>
    </source>
</evidence>
<evidence type="ECO:0000256" key="5">
    <source>
        <dbReference type="ARBA" id="ARBA00022840"/>
    </source>
</evidence>
<dbReference type="PANTHER" id="PTHR21342:SF1">
    <property type="entry name" value="PHOSPHOPANTETHEINE ADENYLYLTRANSFERASE"/>
    <property type="match status" value="1"/>
</dbReference>
<keyword evidence="7 9" id="KW-0173">Coenzyme A biosynthesis</keyword>
<feature type="binding site" evidence="9">
    <location>
        <begin position="122"/>
        <end position="128"/>
    </location>
    <ligand>
        <name>ATP</name>
        <dbReference type="ChEBI" id="CHEBI:30616"/>
    </ligand>
</feature>
<proteinExistence type="inferred from homology"/>
<comment type="subunit">
    <text evidence="9">Homohexamer.</text>
</comment>
<dbReference type="InterPro" id="IPR004821">
    <property type="entry name" value="Cyt_trans-like"/>
</dbReference>
<keyword evidence="12" id="KW-1185">Reference proteome</keyword>
<protein>
    <recommendedName>
        <fullName evidence="9">Phosphopantetheine adenylyltransferase</fullName>
        <ecNumber evidence="9">2.7.7.3</ecNumber>
    </recommendedName>
    <alternativeName>
        <fullName evidence="9">Dephospho-CoA pyrophosphorylase</fullName>
    </alternativeName>
    <alternativeName>
        <fullName evidence="9">Pantetheine-phosphate adenylyltransferase</fullName>
        <shortName evidence="9">PPAT</shortName>
    </alternativeName>
</protein>
<dbReference type="RefSeq" id="WP_068762698.1">
    <property type="nucleotide sequence ID" value="NZ_LXIE01000041.1"/>
</dbReference>
<dbReference type="STRING" id="1385699.A7A78_14780"/>
<name>A0A1A9LC19_9FLAO</name>
<dbReference type="GO" id="GO:0005737">
    <property type="term" value="C:cytoplasm"/>
    <property type="evidence" value="ECO:0007669"/>
    <property type="project" value="UniProtKB-SubCell"/>
</dbReference>
<evidence type="ECO:0000256" key="4">
    <source>
        <dbReference type="ARBA" id="ARBA00022741"/>
    </source>
</evidence>
<organism evidence="11 12">
    <name type="scientific">Aequorivita soesokkakensis</name>
    <dbReference type="NCBI Taxonomy" id="1385699"/>
    <lineage>
        <taxon>Bacteria</taxon>
        <taxon>Pseudomonadati</taxon>
        <taxon>Bacteroidota</taxon>
        <taxon>Flavobacteriia</taxon>
        <taxon>Flavobacteriales</taxon>
        <taxon>Flavobacteriaceae</taxon>
        <taxon>Aequorivita</taxon>
    </lineage>
</organism>
<dbReference type="GO" id="GO:0015937">
    <property type="term" value="P:coenzyme A biosynthetic process"/>
    <property type="evidence" value="ECO:0007669"/>
    <property type="project" value="UniProtKB-UniRule"/>
</dbReference>
<evidence type="ECO:0000313" key="11">
    <source>
        <dbReference type="EMBL" id="OAD90536.1"/>
    </source>
</evidence>
<comment type="similarity">
    <text evidence="9">Belongs to the bacterial CoaD family.</text>
</comment>
<evidence type="ECO:0000256" key="7">
    <source>
        <dbReference type="ARBA" id="ARBA00022993"/>
    </source>
</evidence>
<keyword evidence="5 9" id="KW-0067">ATP-binding</keyword>
<comment type="cofactor">
    <cofactor evidence="9">
        <name>Mg(2+)</name>
        <dbReference type="ChEBI" id="CHEBI:18420"/>
    </cofactor>
</comment>
<evidence type="ECO:0000256" key="1">
    <source>
        <dbReference type="ARBA" id="ARBA00022490"/>
    </source>
</evidence>
<feature type="domain" description="Cytidyltransferase-like" evidence="10">
    <location>
        <begin position="5"/>
        <end position="132"/>
    </location>
</feature>
<keyword evidence="2 9" id="KW-0808">Transferase</keyword>
<keyword evidence="1 9" id="KW-0963">Cytoplasm</keyword>
<accession>A0A1A9LC19</accession>
<dbReference type="PANTHER" id="PTHR21342">
    <property type="entry name" value="PHOSPHOPANTETHEINE ADENYLYLTRANSFERASE"/>
    <property type="match status" value="1"/>
</dbReference>
<feature type="binding site" evidence="9">
    <location>
        <position position="41"/>
    </location>
    <ligand>
        <name>substrate</name>
    </ligand>
</feature>
<feature type="binding site" evidence="9">
    <location>
        <begin position="9"/>
        <end position="10"/>
    </location>
    <ligand>
        <name>ATP</name>
        <dbReference type="ChEBI" id="CHEBI:30616"/>
    </ligand>
</feature>
<evidence type="ECO:0000256" key="6">
    <source>
        <dbReference type="ARBA" id="ARBA00022842"/>
    </source>
</evidence>
<dbReference type="SUPFAM" id="SSF52374">
    <property type="entry name" value="Nucleotidylyl transferase"/>
    <property type="match status" value="1"/>
</dbReference>
<comment type="pathway">
    <text evidence="9">Cofactor biosynthesis; coenzyme A biosynthesis; CoA from (R)-pantothenate: step 4/5.</text>
</comment>
<dbReference type="HAMAP" id="MF_00151">
    <property type="entry name" value="PPAT_bact"/>
    <property type="match status" value="1"/>
</dbReference>
<dbReference type="UniPathway" id="UPA00241">
    <property type="reaction ID" value="UER00355"/>
</dbReference>
<feature type="binding site" evidence="9">
    <location>
        <position position="9"/>
    </location>
    <ligand>
        <name>substrate</name>
    </ligand>
</feature>
<dbReference type="EC" id="2.7.7.3" evidence="9"/>
<evidence type="ECO:0000256" key="9">
    <source>
        <dbReference type="HAMAP-Rule" id="MF_00151"/>
    </source>
</evidence>
<keyword evidence="4 9" id="KW-0547">Nucleotide-binding</keyword>
<dbReference type="PRINTS" id="PR01020">
    <property type="entry name" value="LPSBIOSNTHSS"/>
</dbReference>
<comment type="subcellular location">
    <subcellularLocation>
        <location evidence="9">Cytoplasm</location>
    </subcellularLocation>
</comment>
<sequence length="151" mass="17012">MRRAIFPGTFDPITLGHVDIIKRALPLFDELIIAIGVNADKKTMFSLEERIQFIKNTFEGESKITVKSYSGLTAKFCISEKAQFIIRGLRNTTDLNYEQPIAQTNYKMAKVESIFLICSPEVSNISSTIVRDIMRNDGDYSDLVPASVINQ</sequence>
<comment type="catalytic activity">
    <reaction evidence="8 9">
        <text>(R)-4'-phosphopantetheine + ATP + H(+) = 3'-dephospho-CoA + diphosphate</text>
        <dbReference type="Rhea" id="RHEA:19801"/>
        <dbReference type="ChEBI" id="CHEBI:15378"/>
        <dbReference type="ChEBI" id="CHEBI:30616"/>
        <dbReference type="ChEBI" id="CHEBI:33019"/>
        <dbReference type="ChEBI" id="CHEBI:57328"/>
        <dbReference type="ChEBI" id="CHEBI:61723"/>
        <dbReference type="EC" id="2.7.7.3"/>
    </reaction>
</comment>
<dbReference type="NCBIfam" id="TIGR01510">
    <property type="entry name" value="coaD_prev_kdtB"/>
    <property type="match status" value="1"/>
</dbReference>
<dbReference type="EMBL" id="LXIE01000041">
    <property type="protein sequence ID" value="OAD90536.1"/>
    <property type="molecule type" value="Genomic_DNA"/>
</dbReference>
<dbReference type="GO" id="GO:0005524">
    <property type="term" value="F:ATP binding"/>
    <property type="evidence" value="ECO:0007669"/>
    <property type="project" value="UniProtKB-KW"/>
</dbReference>
<dbReference type="OrthoDB" id="9806661at2"/>
<evidence type="ECO:0000256" key="3">
    <source>
        <dbReference type="ARBA" id="ARBA00022695"/>
    </source>
</evidence>
<feature type="binding site" evidence="9">
    <location>
        <position position="73"/>
    </location>
    <ligand>
        <name>substrate</name>
    </ligand>
</feature>
<comment type="caution">
    <text evidence="11">The sequence shown here is derived from an EMBL/GenBank/DDBJ whole genome shotgun (WGS) entry which is preliminary data.</text>
</comment>
<dbReference type="Proteomes" id="UP000077552">
    <property type="component" value="Unassembled WGS sequence"/>
</dbReference>
<dbReference type="NCBIfam" id="TIGR00125">
    <property type="entry name" value="cyt_tran_rel"/>
    <property type="match status" value="1"/>
</dbReference>
<dbReference type="InterPro" id="IPR014729">
    <property type="entry name" value="Rossmann-like_a/b/a_fold"/>
</dbReference>
<dbReference type="AlphaFoldDB" id="A0A1A9LC19"/>
<evidence type="ECO:0000313" key="12">
    <source>
        <dbReference type="Proteomes" id="UP000077552"/>
    </source>
</evidence>
<evidence type="ECO:0000256" key="8">
    <source>
        <dbReference type="ARBA" id="ARBA00029346"/>
    </source>
</evidence>
<feature type="binding site" evidence="9">
    <location>
        <begin position="88"/>
        <end position="90"/>
    </location>
    <ligand>
        <name>ATP</name>
        <dbReference type="ChEBI" id="CHEBI:30616"/>
    </ligand>
</feature>
<feature type="binding site" evidence="9">
    <location>
        <position position="98"/>
    </location>
    <ligand>
        <name>ATP</name>
        <dbReference type="ChEBI" id="CHEBI:30616"/>
    </ligand>
</feature>
<comment type="function">
    <text evidence="9">Reversibly transfers an adenylyl group from ATP to 4'-phosphopantetheine, yielding dephospho-CoA (dPCoA) and pyrophosphate.</text>
</comment>
<dbReference type="Pfam" id="PF01467">
    <property type="entry name" value="CTP_transf_like"/>
    <property type="match status" value="1"/>
</dbReference>
<reference evidence="11 12" key="1">
    <citation type="submission" date="2016-05" db="EMBL/GenBank/DDBJ databases">
        <title>Genome sequencing of Vitellibacter soesokkakensis RSSK-12.</title>
        <authorList>
            <person name="Thevarajoo S."/>
            <person name="Selvaratnam C."/>
            <person name="Goh K.M."/>
            <person name="Chan K.-G."/>
            <person name="Chong C.S."/>
        </authorList>
    </citation>
    <scope>NUCLEOTIDE SEQUENCE [LARGE SCALE GENOMIC DNA]</scope>
    <source>
        <strain evidence="11 12">RSSK-12</strain>
    </source>
</reference>
<feature type="site" description="Transition state stabilizer" evidence="9">
    <location>
        <position position="17"/>
    </location>
</feature>
<keyword evidence="3 9" id="KW-0548">Nucleotidyltransferase</keyword>
<dbReference type="InterPro" id="IPR001980">
    <property type="entry name" value="PPAT"/>
</dbReference>
<evidence type="ECO:0000259" key="10">
    <source>
        <dbReference type="Pfam" id="PF01467"/>
    </source>
</evidence>
<keyword evidence="6 9" id="KW-0460">Magnesium</keyword>
<feature type="binding site" evidence="9">
    <location>
        <position position="17"/>
    </location>
    <ligand>
        <name>ATP</name>
        <dbReference type="ChEBI" id="CHEBI:30616"/>
    </ligand>
</feature>
<dbReference type="Gene3D" id="3.40.50.620">
    <property type="entry name" value="HUPs"/>
    <property type="match status" value="1"/>
</dbReference>
<dbReference type="GO" id="GO:0004595">
    <property type="term" value="F:pantetheine-phosphate adenylyltransferase activity"/>
    <property type="evidence" value="ECO:0007669"/>
    <property type="project" value="UniProtKB-UniRule"/>
</dbReference>
<gene>
    <name evidence="9" type="primary">coaD</name>
    <name evidence="11" type="ORF">A7A78_14780</name>
</gene>
<feature type="binding site" evidence="9">
    <location>
        <position position="87"/>
    </location>
    <ligand>
        <name>substrate</name>
    </ligand>
</feature>